<comment type="similarity">
    <text evidence="2 10">Belongs to the TRAFAC class TrmE-Era-EngA-EngB-Septin-like GTPase superfamily. EngB GTPase family.</text>
</comment>
<evidence type="ECO:0000256" key="10">
    <source>
        <dbReference type="HAMAP-Rule" id="MF_00321"/>
    </source>
</evidence>
<evidence type="ECO:0000256" key="3">
    <source>
        <dbReference type="ARBA" id="ARBA00022618"/>
    </source>
</evidence>
<dbReference type="Proteomes" id="UP000838100">
    <property type="component" value="Unassembled WGS sequence"/>
</dbReference>
<keyword evidence="7 10" id="KW-0342">GTP-binding</keyword>
<sequence length="215" mass="24294">MSDIRYESAQFLISAAKLSQCPPETGYEVAFAGRSNAGKSSAINTLTHNKKLARTSKTPGRTQLLNFFDLGNSRFLVDLPGYGYAKVPAHMKIQWQKHMEEYLSERQSLRGLVLVMDCRHPLQNFDIMMLEWATESDMPLHIIMTKSDKLKKGPASKQLLMVKKELQQYGENVTVQLFSSLKRDGLTILKNTLNSWLAEDENVVLADEADDQPEA</sequence>
<organism evidence="12 13">
    <name type="scientific">Sinobacterium norvegicum</name>
    <dbReference type="NCBI Taxonomy" id="1641715"/>
    <lineage>
        <taxon>Bacteria</taxon>
        <taxon>Pseudomonadati</taxon>
        <taxon>Pseudomonadota</taxon>
        <taxon>Gammaproteobacteria</taxon>
        <taxon>Cellvibrionales</taxon>
        <taxon>Spongiibacteraceae</taxon>
        <taxon>Sinobacterium</taxon>
    </lineage>
</organism>
<keyword evidence="5 10" id="KW-0547">Nucleotide-binding</keyword>
<keyword evidence="8 10" id="KW-0717">Septation</keyword>
<accession>A0ABM9AIB6</accession>
<dbReference type="RefSeq" id="WP_237445637.1">
    <property type="nucleotide sequence ID" value="NZ_CAKLPX010000004.1"/>
</dbReference>
<dbReference type="InterPro" id="IPR030393">
    <property type="entry name" value="G_ENGB_dom"/>
</dbReference>
<keyword evidence="4" id="KW-0479">Metal-binding</keyword>
<dbReference type="CDD" id="cd01876">
    <property type="entry name" value="YihA_EngB"/>
    <property type="match status" value="1"/>
</dbReference>
<evidence type="ECO:0000256" key="6">
    <source>
        <dbReference type="ARBA" id="ARBA00022842"/>
    </source>
</evidence>
<keyword evidence="9 10" id="KW-0131">Cell cycle</keyword>
<evidence type="ECO:0000256" key="7">
    <source>
        <dbReference type="ARBA" id="ARBA00023134"/>
    </source>
</evidence>
<gene>
    <name evidence="10 12" type="primary">engB</name>
    <name evidence="12" type="ORF">SIN8267_03093</name>
</gene>
<keyword evidence="3 10" id="KW-0132">Cell division</keyword>
<dbReference type="PANTHER" id="PTHR11649:SF13">
    <property type="entry name" value="ENGB-TYPE G DOMAIN-CONTAINING PROTEIN"/>
    <property type="match status" value="1"/>
</dbReference>
<dbReference type="InterPro" id="IPR006073">
    <property type="entry name" value="GTP-bd"/>
</dbReference>
<comment type="function">
    <text evidence="10">Necessary for normal cell division and for the maintenance of normal septation.</text>
</comment>
<dbReference type="HAMAP" id="MF_00321">
    <property type="entry name" value="GTPase_EngB"/>
    <property type="match status" value="1"/>
</dbReference>
<reference evidence="12" key="1">
    <citation type="submission" date="2021-12" db="EMBL/GenBank/DDBJ databases">
        <authorList>
            <person name="Rodrigo-Torres L."/>
            <person name="Arahal R. D."/>
            <person name="Lucena T."/>
        </authorList>
    </citation>
    <scope>NUCLEOTIDE SEQUENCE</scope>
    <source>
        <strain evidence="12">CECT 8267</strain>
    </source>
</reference>
<dbReference type="NCBIfam" id="TIGR03598">
    <property type="entry name" value="GTPase_YsxC"/>
    <property type="match status" value="1"/>
</dbReference>
<dbReference type="PROSITE" id="PS51706">
    <property type="entry name" value="G_ENGB"/>
    <property type="match status" value="1"/>
</dbReference>
<keyword evidence="6" id="KW-0460">Magnesium</keyword>
<dbReference type="InterPro" id="IPR019987">
    <property type="entry name" value="GTP-bd_ribosome_bio_YsxC"/>
</dbReference>
<evidence type="ECO:0000256" key="1">
    <source>
        <dbReference type="ARBA" id="ARBA00001946"/>
    </source>
</evidence>
<protein>
    <recommendedName>
        <fullName evidence="10">Probable GTP-binding protein EngB</fullName>
    </recommendedName>
</protein>
<dbReference type="EMBL" id="CAKLPX010000004">
    <property type="protein sequence ID" value="CAH0992954.1"/>
    <property type="molecule type" value="Genomic_DNA"/>
</dbReference>
<feature type="domain" description="EngB-type G" evidence="11">
    <location>
        <begin position="25"/>
        <end position="199"/>
    </location>
</feature>
<evidence type="ECO:0000313" key="13">
    <source>
        <dbReference type="Proteomes" id="UP000838100"/>
    </source>
</evidence>
<dbReference type="Gene3D" id="3.40.50.300">
    <property type="entry name" value="P-loop containing nucleotide triphosphate hydrolases"/>
    <property type="match status" value="1"/>
</dbReference>
<evidence type="ECO:0000256" key="5">
    <source>
        <dbReference type="ARBA" id="ARBA00022741"/>
    </source>
</evidence>
<keyword evidence="13" id="KW-1185">Reference proteome</keyword>
<comment type="caution">
    <text evidence="12">The sequence shown here is derived from an EMBL/GenBank/DDBJ whole genome shotgun (WGS) entry which is preliminary data.</text>
</comment>
<name>A0ABM9AIB6_9GAMM</name>
<evidence type="ECO:0000256" key="4">
    <source>
        <dbReference type="ARBA" id="ARBA00022723"/>
    </source>
</evidence>
<evidence type="ECO:0000256" key="2">
    <source>
        <dbReference type="ARBA" id="ARBA00009638"/>
    </source>
</evidence>
<evidence type="ECO:0000256" key="9">
    <source>
        <dbReference type="ARBA" id="ARBA00023306"/>
    </source>
</evidence>
<dbReference type="PANTHER" id="PTHR11649">
    <property type="entry name" value="MSS1/TRME-RELATED GTP-BINDING PROTEIN"/>
    <property type="match status" value="1"/>
</dbReference>
<dbReference type="SUPFAM" id="SSF52540">
    <property type="entry name" value="P-loop containing nucleoside triphosphate hydrolases"/>
    <property type="match status" value="1"/>
</dbReference>
<comment type="cofactor">
    <cofactor evidence="1">
        <name>Mg(2+)</name>
        <dbReference type="ChEBI" id="CHEBI:18420"/>
    </cofactor>
</comment>
<evidence type="ECO:0000259" key="11">
    <source>
        <dbReference type="PROSITE" id="PS51706"/>
    </source>
</evidence>
<proteinExistence type="inferred from homology"/>
<dbReference type="Pfam" id="PF01926">
    <property type="entry name" value="MMR_HSR1"/>
    <property type="match status" value="1"/>
</dbReference>
<evidence type="ECO:0000256" key="8">
    <source>
        <dbReference type="ARBA" id="ARBA00023210"/>
    </source>
</evidence>
<evidence type="ECO:0000313" key="12">
    <source>
        <dbReference type="EMBL" id="CAH0992954.1"/>
    </source>
</evidence>
<dbReference type="InterPro" id="IPR027417">
    <property type="entry name" value="P-loop_NTPase"/>
</dbReference>